<dbReference type="CDD" id="cd11296">
    <property type="entry name" value="O-FucT_like"/>
    <property type="match status" value="1"/>
</dbReference>
<comment type="caution">
    <text evidence="2">The sequence shown here is derived from an EMBL/GenBank/DDBJ whole genome shotgun (WGS) entry which is preliminary data.</text>
</comment>
<dbReference type="AlphaFoldDB" id="A0A409VPE9"/>
<feature type="transmembrane region" description="Helical" evidence="1">
    <location>
        <begin position="36"/>
        <end position="60"/>
    </location>
</feature>
<evidence type="ECO:0000256" key="1">
    <source>
        <dbReference type="SAM" id="Phobius"/>
    </source>
</evidence>
<dbReference type="Proteomes" id="UP000284706">
    <property type="component" value="Unassembled WGS sequence"/>
</dbReference>
<keyword evidence="1" id="KW-0472">Membrane</keyword>
<organism evidence="2 3">
    <name type="scientific">Gymnopilus dilepis</name>
    <dbReference type="NCBI Taxonomy" id="231916"/>
    <lineage>
        <taxon>Eukaryota</taxon>
        <taxon>Fungi</taxon>
        <taxon>Dikarya</taxon>
        <taxon>Basidiomycota</taxon>
        <taxon>Agaricomycotina</taxon>
        <taxon>Agaricomycetes</taxon>
        <taxon>Agaricomycetidae</taxon>
        <taxon>Agaricales</taxon>
        <taxon>Agaricineae</taxon>
        <taxon>Hymenogastraceae</taxon>
        <taxon>Gymnopilus</taxon>
    </lineage>
</organism>
<keyword evidence="1" id="KW-0812">Transmembrane</keyword>
<gene>
    <name evidence="2" type="ORF">CVT26_005738</name>
</gene>
<keyword evidence="3" id="KW-1185">Reference proteome</keyword>
<dbReference type="EMBL" id="NHYE01005602">
    <property type="protein sequence ID" value="PPQ68117.1"/>
    <property type="molecule type" value="Genomic_DNA"/>
</dbReference>
<proteinExistence type="predicted"/>
<name>A0A409VPE9_9AGAR</name>
<protein>
    <submittedName>
        <fullName evidence="2">Uncharacterized protein</fullName>
    </submittedName>
</protein>
<accession>A0A409VPE9</accession>
<keyword evidence="1" id="KW-1133">Transmembrane helix</keyword>
<evidence type="ECO:0000313" key="3">
    <source>
        <dbReference type="Proteomes" id="UP000284706"/>
    </source>
</evidence>
<reference evidence="2 3" key="1">
    <citation type="journal article" date="2018" name="Evol. Lett.">
        <title>Horizontal gene cluster transfer increased hallucinogenic mushroom diversity.</title>
        <authorList>
            <person name="Reynolds H.T."/>
            <person name="Vijayakumar V."/>
            <person name="Gluck-Thaler E."/>
            <person name="Korotkin H.B."/>
            <person name="Matheny P.B."/>
            <person name="Slot J.C."/>
        </authorList>
    </citation>
    <scope>NUCLEOTIDE SEQUENCE [LARGE SCALE GENOMIC DNA]</scope>
    <source>
        <strain evidence="2 3">SRW20</strain>
    </source>
</reference>
<evidence type="ECO:0000313" key="2">
    <source>
        <dbReference type="EMBL" id="PPQ68117.1"/>
    </source>
</evidence>
<dbReference type="Gene3D" id="3.40.50.11350">
    <property type="match status" value="1"/>
</dbReference>
<sequence length="546" mass="62382">MNYAYSPLFPVKPKRRACGSIFFPTKHHRSRQWGPWLFFAALLFVTYSAGIINKLSVYYAHYTSQFSYSHRPADNKYDRPPTYTELREWEMKLPQHSLDLPFPEGKTGRYVLFSNSRAHPVGWNNKLNDMLMNTWLAHASNRGYVFHDFFWTKSHYPWPASSYPHDWIPRTPLNALISGPSAGGPWEDGDTAPRAISEAWFDVVCPKYERKIIHTREIKPQLSSADGEVIFMTWKKLLSDTPERCVEVVAGTSEEEPFPETFDVWFWSTDRSVSLWDEFKVSPVSRLLRTSPVVQDAIDSNLRLFSTKASQQVVGQIRGKQSSSSQALIDPFDRVLSIHVRRGDFKEACLEHAAANDTFYNWNLLSFLPDKFYPPPPPLGTTLPPGENTPENQAVFLDRCLPSAESIVDKVRKARNDYHFQGGVKSSESVGAVAPLKLNKRPSSLTSSSAQKGKKGHLDVLFIMSNDHTEWLDDLKRKFMKDGWARIITSRDLRLNAEQKEVSVAVDMDIGRRSAVFIGNGWSSFTSNVVHRRLVDGKEPISIRFW</sequence>
<dbReference type="OrthoDB" id="2559662at2759"/>
<dbReference type="InParanoid" id="A0A409VPE9"/>